<organism evidence="2 3">
    <name type="scientific">Helicostylum pulchrum</name>
    <dbReference type="NCBI Taxonomy" id="562976"/>
    <lineage>
        <taxon>Eukaryota</taxon>
        <taxon>Fungi</taxon>
        <taxon>Fungi incertae sedis</taxon>
        <taxon>Mucoromycota</taxon>
        <taxon>Mucoromycotina</taxon>
        <taxon>Mucoromycetes</taxon>
        <taxon>Mucorales</taxon>
        <taxon>Mucorineae</taxon>
        <taxon>Mucoraceae</taxon>
        <taxon>Helicostylum</taxon>
    </lineage>
</organism>
<evidence type="ECO:0000313" key="2">
    <source>
        <dbReference type="EMBL" id="GAA5804860.1"/>
    </source>
</evidence>
<feature type="region of interest" description="Disordered" evidence="1">
    <location>
        <begin position="1"/>
        <end position="38"/>
    </location>
</feature>
<dbReference type="SUPFAM" id="SSF69047">
    <property type="entry name" value="Hypothetical protein YjbJ"/>
    <property type="match status" value="1"/>
</dbReference>
<keyword evidence="3" id="KW-1185">Reference proteome</keyword>
<dbReference type="Proteomes" id="UP001476247">
    <property type="component" value="Unassembled WGS sequence"/>
</dbReference>
<proteinExistence type="predicted"/>
<reference evidence="2 3" key="1">
    <citation type="submission" date="2024-04" db="EMBL/GenBank/DDBJ databases">
        <title>genome sequences of Mucor flavus KT1a and Helicostylum pulchrum KT1b strains isolation_sourced from the surface of a dry-aged beef.</title>
        <authorList>
            <person name="Toyotome T."/>
            <person name="Hosono M."/>
            <person name="Torimaru M."/>
            <person name="Fukuda K."/>
            <person name="Mikami N."/>
        </authorList>
    </citation>
    <scope>NUCLEOTIDE SEQUENCE [LARGE SCALE GENOMIC DNA]</scope>
    <source>
        <strain evidence="2 3">KT1b</strain>
    </source>
</reference>
<accession>A0ABP9YE03</accession>
<dbReference type="InterPro" id="IPR036629">
    <property type="entry name" value="YjbJ_sf"/>
</dbReference>
<feature type="compositionally biased region" description="Polar residues" evidence="1">
    <location>
        <begin position="27"/>
        <end position="38"/>
    </location>
</feature>
<dbReference type="EMBL" id="BAABUJ010000039">
    <property type="protein sequence ID" value="GAA5804860.1"/>
    <property type="molecule type" value="Genomic_DNA"/>
</dbReference>
<evidence type="ECO:0000313" key="3">
    <source>
        <dbReference type="Proteomes" id="UP001476247"/>
    </source>
</evidence>
<protein>
    <submittedName>
        <fullName evidence="2">Uncharacterized protein</fullName>
    </submittedName>
</protein>
<comment type="caution">
    <text evidence="2">The sequence shown here is derived from an EMBL/GenBank/DDBJ whole genome shotgun (WGS) entry which is preliminary data.</text>
</comment>
<evidence type="ECO:0000256" key="1">
    <source>
        <dbReference type="SAM" id="MobiDB-lite"/>
    </source>
</evidence>
<gene>
    <name evidence="2" type="ORF">HPULCUR_010368</name>
</gene>
<name>A0ABP9YE03_9FUNG</name>
<sequence>MSLPTTNEAKKDQYVGQTKENVGHTFGNESLETKGQAQHNTGLIEETAANVGGLVGGTVNTVGGLVGGTVNTVGGALQGTINALGGNNK</sequence>